<keyword evidence="2" id="KW-1185">Reference proteome</keyword>
<gene>
    <name evidence="1" type="ORF">HALO32_01345</name>
</gene>
<name>A0A5K1I5V7_9GAMM</name>
<protein>
    <recommendedName>
        <fullName evidence="3">DUF4351 domain-containing protein</fullName>
    </recommendedName>
</protein>
<proteinExistence type="predicted"/>
<organism evidence="1 2">
    <name type="scientific">Halomonas lysinitropha</name>
    <dbReference type="NCBI Taxonomy" id="2607506"/>
    <lineage>
        <taxon>Bacteria</taxon>
        <taxon>Pseudomonadati</taxon>
        <taxon>Pseudomonadota</taxon>
        <taxon>Gammaproteobacteria</taxon>
        <taxon>Oceanospirillales</taxon>
        <taxon>Halomonadaceae</taxon>
        <taxon>Halomonas</taxon>
    </lineage>
</organism>
<evidence type="ECO:0000313" key="2">
    <source>
        <dbReference type="Proteomes" id="UP000326725"/>
    </source>
</evidence>
<dbReference type="EMBL" id="CABVOU010000027">
    <property type="protein sequence ID" value="VVZ95280.1"/>
    <property type="molecule type" value="Genomic_DNA"/>
</dbReference>
<dbReference type="RefSeq" id="WP_225809803.1">
    <property type="nucleotide sequence ID" value="NZ_CABVOU010000027.1"/>
</dbReference>
<dbReference type="AlphaFoldDB" id="A0A5K1I5V7"/>
<reference evidence="1 2" key="1">
    <citation type="submission" date="2019-09" db="EMBL/GenBank/DDBJ databases">
        <authorList>
            <person name="Criscuolo A."/>
        </authorList>
    </citation>
    <scope>NUCLEOTIDE SEQUENCE [LARGE SCALE GENOMIC DNA]</scope>
    <source>
        <strain evidence="2">3(2)</strain>
    </source>
</reference>
<sequence length="76" mass="8502">MLAENLESLVKKERLEGRKEGRLEGVEGTLRKLIALKFGEIPHWADARLEQASVAELDAWVAKILAANSLVELFDD</sequence>
<accession>A0A5K1I5V7</accession>
<evidence type="ECO:0008006" key="3">
    <source>
        <dbReference type="Google" id="ProtNLM"/>
    </source>
</evidence>
<evidence type="ECO:0000313" key="1">
    <source>
        <dbReference type="EMBL" id="VVZ95280.1"/>
    </source>
</evidence>
<dbReference type="Proteomes" id="UP000326725">
    <property type="component" value="Unassembled WGS sequence"/>
</dbReference>